<dbReference type="Proteomes" id="UP001634394">
    <property type="component" value="Unassembled WGS sequence"/>
</dbReference>
<name>A0ABD3W7T9_SINWO</name>
<evidence type="ECO:0000256" key="1">
    <source>
        <dbReference type="SAM" id="MobiDB-lite"/>
    </source>
</evidence>
<gene>
    <name evidence="2" type="ORF">ACJMK2_041667</name>
</gene>
<feature type="region of interest" description="Disordered" evidence="1">
    <location>
        <begin position="21"/>
        <end position="72"/>
    </location>
</feature>
<organism evidence="2 3">
    <name type="scientific">Sinanodonta woodiana</name>
    <name type="common">Chinese pond mussel</name>
    <name type="synonym">Anodonta woodiana</name>
    <dbReference type="NCBI Taxonomy" id="1069815"/>
    <lineage>
        <taxon>Eukaryota</taxon>
        <taxon>Metazoa</taxon>
        <taxon>Spiralia</taxon>
        <taxon>Lophotrochozoa</taxon>
        <taxon>Mollusca</taxon>
        <taxon>Bivalvia</taxon>
        <taxon>Autobranchia</taxon>
        <taxon>Heteroconchia</taxon>
        <taxon>Palaeoheterodonta</taxon>
        <taxon>Unionida</taxon>
        <taxon>Unionoidea</taxon>
        <taxon>Unionidae</taxon>
        <taxon>Unioninae</taxon>
        <taxon>Sinanodonta</taxon>
    </lineage>
</organism>
<keyword evidence="3" id="KW-1185">Reference proteome</keyword>
<dbReference type="EMBL" id="JBJQND010000008">
    <property type="protein sequence ID" value="KAL3868913.1"/>
    <property type="molecule type" value="Genomic_DNA"/>
</dbReference>
<evidence type="ECO:0000313" key="3">
    <source>
        <dbReference type="Proteomes" id="UP001634394"/>
    </source>
</evidence>
<comment type="caution">
    <text evidence="2">The sequence shown here is derived from an EMBL/GenBank/DDBJ whole genome shotgun (WGS) entry which is preliminary data.</text>
</comment>
<reference evidence="2 3" key="1">
    <citation type="submission" date="2024-11" db="EMBL/GenBank/DDBJ databases">
        <title>Chromosome-level genome assembly of the freshwater bivalve Anodonta woodiana.</title>
        <authorList>
            <person name="Chen X."/>
        </authorList>
    </citation>
    <scope>NUCLEOTIDE SEQUENCE [LARGE SCALE GENOMIC DNA]</scope>
    <source>
        <strain evidence="2">MN2024</strain>
        <tissue evidence="2">Gills</tissue>
    </source>
</reference>
<dbReference type="AlphaFoldDB" id="A0ABD3W7T9"/>
<sequence>LNVDEDNQLQGETGNILKHVRNGEQLGGPMIPTISEVGEQEVKKETTKSPDTIAGIEQYDDCGRLPSDPCLG</sequence>
<accession>A0ABD3W7T9</accession>
<evidence type="ECO:0000313" key="2">
    <source>
        <dbReference type="EMBL" id="KAL3868913.1"/>
    </source>
</evidence>
<proteinExistence type="predicted"/>
<protein>
    <submittedName>
        <fullName evidence="2">Uncharacterized protein</fullName>
    </submittedName>
</protein>
<feature type="non-terminal residue" evidence="2">
    <location>
        <position position="1"/>
    </location>
</feature>